<organism evidence="1 2">
    <name type="scientific">Arcanobacterium bovis</name>
    <dbReference type="NCBI Taxonomy" id="2529275"/>
    <lineage>
        <taxon>Bacteria</taxon>
        <taxon>Bacillati</taxon>
        <taxon>Actinomycetota</taxon>
        <taxon>Actinomycetes</taxon>
        <taxon>Actinomycetales</taxon>
        <taxon>Actinomycetaceae</taxon>
        <taxon>Arcanobacterium</taxon>
    </lineage>
</organism>
<dbReference type="AlphaFoldDB" id="A0A4Q9V221"/>
<accession>A0A4Q9V221</accession>
<evidence type="ECO:0000313" key="2">
    <source>
        <dbReference type="Proteomes" id="UP000293036"/>
    </source>
</evidence>
<dbReference type="EMBL" id="SJDT01000003">
    <property type="protein sequence ID" value="TBW22085.1"/>
    <property type="molecule type" value="Genomic_DNA"/>
</dbReference>
<protein>
    <submittedName>
        <fullName evidence="1">DUF2017 family protein</fullName>
    </submittedName>
</protein>
<reference evidence="1 2" key="1">
    <citation type="submission" date="2019-02" db="EMBL/GenBank/DDBJ databases">
        <title>Arcanobacterium bovis sp. nov., isolated from the milk of a cow with mastitis.</title>
        <authorList>
            <person name="Sammra O."/>
            <person name="Foster G."/>
            <person name="Hassan A."/>
            <person name="Alssahen M."/>
            <person name="Laemmler C."/>
            <person name="Borowiak M."/>
            <person name="Malorny B."/>
            <person name="Abdulmawjood A."/>
        </authorList>
    </citation>
    <scope>NUCLEOTIDE SEQUENCE [LARGE SCALE GENOMIC DNA]</scope>
    <source>
        <strain evidence="1 2">C605018/01/1</strain>
    </source>
</reference>
<dbReference type="Pfam" id="PF09438">
    <property type="entry name" value="DUF2017"/>
    <property type="match status" value="1"/>
</dbReference>
<gene>
    <name evidence="1" type="ORF">EZJ44_04460</name>
</gene>
<dbReference type="Proteomes" id="UP000293036">
    <property type="component" value="Unassembled WGS sequence"/>
</dbReference>
<name>A0A4Q9V221_9ACTO</name>
<sequence>MMAFQIIRGGYLARASEDERQMLGGLARDLVFMLGSDMEHEIEKRSRDLNDDDDIFAAFEDELNGIADMVEAEFAQQDDADSSLFFDDALSRLLPDMSEDPELARELRALTEESVSRLKIDHLTTFYLGISKEPENNDIVVVKNDDAVAWMAALNDIRLVLASRLGIFDEESGDSVYERATLFTTQRETAPEDLPEIETPEDMMTVLYAMISWWQDSLVLSVRNKALRG</sequence>
<dbReference type="InterPro" id="IPR018561">
    <property type="entry name" value="AosR"/>
</dbReference>
<evidence type="ECO:0000313" key="1">
    <source>
        <dbReference type="EMBL" id="TBW22085.1"/>
    </source>
</evidence>
<dbReference type="RefSeq" id="WP_131280626.1">
    <property type="nucleotide sequence ID" value="NZ_JBHSLR010000009.1"/>
</dbReference>
<proteinExistence type="predicted"/>
<keyword evidence="2" id="KW-1185">Reference proteome</keyword>
<dbReference type="OrthoDB" id="3268479at2"/>
<comment type="caution">
    <text evidence="1">The sequence shown here is derived from an EMBL/GenBank/DDBJ whole genome shotgun (WGS) entry which is preliminary data.</text>
</comment>